<proteinExistence type="predicted"/>
<dbReference type="InterPro" id="IPR044892">
    <property type="entry name" value="Ribosomal_L3_dom_3_arc_sf"/>
</dbReference>
<sequence length="205" mass="23371">MSSFIKPDNLDNLRKLFEKQAPGAGEGATCMRMRMSHRKFEHPRYDSLRFLSRKRAACHRGKGKLRFMDDDWDPLVPMGIMEIVSEVEVVFDKTANLRISTSGKDGSDKGYGTNSLLEQWMDSYMDNDDYDPYNDDMKLVPKYIALDGSEQPSGSDVTVGETSNVPPKRHRIRHSDYELCDQKLASAMCKGEHQQASTNAIDFYK</sequence>
<accession>A0A6L2MF14</accession>
<dbReference type="AlphaFoldDB" id="A0A6L2MF14"/>
<dbReference type="Gene3D" id="4.10.960.10">
    <property type="entry name" value="Ribosomal protein L3, domain 3"/>
    <property type="match status" value="1"/>
</dbReference>
<feature type="compositionally biased region" description="Polar residues" evidence="1">
    <location>
        <begin position="150"/>
        <end position="165"/>
    </location>
</feature>
<reference evidence="2" key="1">
    <citation type="journal article" date="2019" name="Sci. Rep.">
        <title>Draft genome of Tanacetum cinerariifolium, the natural source of mosquito coil.</title>
        <authorList>
            <person name="Yamashiro T."/>
            <person name="Shiraishi A."/>
            <person name="Satake H."/>
            <person name="Nakayama K."/>
        </authorList>
    </citation>
    <scope>NUCLEOTIDE SEQUENCE</scope>
</reference>
<name>A0A6L2MF14_TANCI</name>
<dbReference type="EMBL" id="BKCJ010006287">
    <property type="protein sequence ID" value="GEU71322.1"/>
    <property type="molecule type" value="Genomic_DNA"/>
</dbReference>
<feature type="region of interest" description="Disordered" evidence="1">
    <location>
        <begin position="149"/>
        <end position="168"/>
    </location>
</feature>
<evidence type="ECO:0000256" key="1">
    <source>
        <dbReference type="SAM" id="MobiDB-lite"/>
    </source>
</evidence>
<gene>
    <name evidence="2" type="ORF">Tci_043300</name>
</gene>
<organism evidence="2">
    <name type="scientific">Tanacetum cinerariifolium</name>
    <name type="common">Dalmatian daisy</name>
    <name type="synonym">Chrysanthemum cinerariifolium</name>
    <dbReference type="NCBI Taxonomy" id="118510"/>
    <lineage>
        <taxon>Eukaryota</taxon>
        <taxon>Viridiplantae</taxon>
        <taxon>Streptophyta</taxon>
        <taxon>Embryophyta</taxon>
        <taxon>Tracheophyta</taxon>
        <taxon>Spermatophyta</taxon>
        <taxon>Magnoliopsida</taxon>
        <taxon>eudicotyledons</taxon>
        <taxon>Gunneridae</taxon>
        <taxon>Pentapetalae</taxon>
        <taxon>asterids</taxon>
        <taxon>campanulids</taxon>
        <taxon>Asterales</taxon>
        <taxon>Asteraceae</taxon>
        <taxon>Asteroideae</taxon>
        <taxon>Anthemideae</taxon>
        <taxon>Anthemidinae</taxon>
        <taxon>Tanacetum</taxon>
    </lineage>
</organism>
<comment type="caution">
    <text evidence="2">The sequence shown here is derived from an EMBL/GenBank/DDBJ whole genome shotgun (WGS) entry which is preliminary data.</text>
</comment>
<evidence type="ECO:0000313" key="2">
    <source>
        <dbReference type="EMBL" id="GEU71322.1"/>
    </source>
</evidence>
<protein>
    <submittedName>
        <fullName evidence="2">Uncharacterized protein</fullName>
    </submittedName>
</protein>